<evidence type="ECO:0000256" key="1">
    <source>
        <dbReference type="SAM" id="MobiDB-lite"/>
    </source>
</evidence>
<sequence length="151" mass="16535">ISPPSNTPHLLGPQSTTPSPNNKKQNLLVFNNVLIFCLVYNFKCVPGKTGCPEKWIRFGSSCYFFSGESKEFCRARGADLHAQGHAHAILHTHVDKLQKSHLGSHRTHATCSSQPGNVQPQRTALLGAAGTYSGHAHTDWHTHYLALRSPG</sequence>
<feature type="compositionally biased region" description="Polar residues" evidence="1">
    <location>
        <begin position="13"/>
        <end position="23"/>
    </location>
</feature>
<reference evidence="2" key="3">
    <citation type="submission" date="2025-09" db="UniProtKB">
        <authorList>
            <consortium name="Ensembl"/>
        </authorList>
    </citation>
    <scope>IDENTIFICATION</scope>
    <source>
        <strain evidence="2">Hd-rR</strain>
    </source>
</reference>
<dbReference type="SUPFAM" id="SSF56436">
    <property type="entry name" value="C-type lectin-like"/>
    <property type="match status" value="1"/>
</dbReference>
<keyword evidence="3" id="KW-1185">Reference proteome</keyword>
<evidence type="ECO:0008006" key="4">
    <source>
        <dbReference type="Google" id="ProtNLM"/>
    </source>
</evidence>
<name>A0A3B3H3W2_ORYLA</name>
<proteinExistence type="predicted"/>
<dbReference type="Bgee" id="ENSORLG00000024106">
    <property type="expression patterns" value="Expressed in animal zygote and 8 other cell types or tissues"/>
</dbReference>
<protein>
    <recommendedName>
        <fullName evidence="4">C-type lectin domain-containing protein</fullName>
    </recommendedName>
</protein>
<dbReference type="InterPro" id="IPR016187">
    <property type="entry name" value="CTDL_fold"/>
</dbReference>
<dbReference type="AlphaFoldDB" id="A0A3B3H3W2"/>
<dbReference type="GeneTree" id="ENSGT01030000234575"/>
<dbReference type="Gene3D" id="3.10.100.10">
    <property type="entry name" value="Mannose-Binding Protein A, subunit A"/>
    <property type="match status" value="1"/>
</dbReference>
<evidence type="ECO:0000313" key="2">
    <source>
        <dbReference type="Ensembl" id="ENSORLP00000026614.1"/>
    </source>
</evidence>
<evidence type="ECO:0000313" key="3">
    <source>
        <dbReference type="Proteomes" id="UP000001038"/>
    </source>
</evidence>
<feature type="region of interest" description="Disordered" evidence="1">
    <location>
        <begin position="1"/>
        <end position="23"/>
    </location>
</feature>
<organism evidence="2 3">
    <name type="scientific">Oryzias latipes</name>
    <name type="common">Japanese rice fish</name>
    <name type="synonym">Japanese killifish</name>
    <dbReference type="NCBI Taxonomy" id="8090"/>
    <lineage>
        <taxon>Eukaryota</taxon>
        <taxon>Metazoa</taxon>
        <taxon>Chordata</taxon>
        <taxon>Craniata</taxon>
        <taxon>Vertebrata</taxon>
        <taxon>Euteleostomi</taxon>
        <taxon>Actinopterygii</taxon>
        <taxon>Neopterygii</taxon>
        <taxon>Teleostei</taxon>
        <taxon>Neoteleostei</taxon>
        <taxon>Acanthomorphata</taxon>
        <taxon>Ovalentaria</taxon>
        <taxon>Atherinomorphae</taxon>
        <taxon>Beloniformes</taxon>
        <taxon>Adrianichthyidae</taxon>
        <taxon>Oryziinae</taxon>
        <taxon>Oryzias</taxon>
    </lineage>
</organism>
<accession>A0A3B3H3W2</accession>
<reference evidence="2 3" key="1">
    <citation type="journal article" date="2007" name="Nature">
        <title>The medaka draft genome and insights into vertebrate genome evolution.</title>
        <authorList>
            <person name="Kasahara M."/>
            <person name="Naruse K."/>
            <person name="Sasaki S."/>
            <person name="Nakatani Y."/>
            <person name="Qu W."/>
            <person name="Ahsan B."/>
            <person name="Yamada T."/>
            <person name="Nagayasu Y."/>
            <person name="Doi K."/>
            <person name="Kasai Y."/>
            <person name="Jindo T."/>
            <person name="Kobayashi D."/>
            <person name="Shimada A."/>
            <person name="Toyoda A."/>
            <person name="Kuroki Y."/>
            <person name="Fujiyama A."/>
            <person name="Sasaki T."/>
            <person name="Shimizu A."/>
            <person name="Asakawa S."/>
            <person name="Shimizu N."/>
            <person name="Hashimoto S."/>
            <person name="Yang J."/>
            <person name="Lee Y."/>
            <person name="Matsushima K."/>
            <person name="Sugano S."/>
            <person name="Sakaizumi M."/>
            <person name="Narita T."/>
            <person name="Ohishi K."/>
            <person name="Haga S."/>
            <person name="Ohta F."/>
            <person name="Nomoto H."/>
            <person name="Nogata K."/>
            <person name="Morishita T."/>
            <person name="Endo T."/>
            <person name="Shin-I T."/>
            <person name="Takeda H."/>
            <person name="Morishita S."/>
            <person name="Kohara Y."/>
        </authorList>
    </citation>
    <scope>NUCLEOTIDE SEQUENCE [LARGE SCALE GENOMIC DNA]</scope>
    <source>
        <strain evidence="2 3">Hd-rR</strain>
    </source>
</reference>
<dbReference type="Ensembl" id="ENSORLT00000031387.1">
    <property type="protein sequence ID" value="ENSORLP00000026614.1"/>
    <property type="gene ID" value="ENSORLG00000024106.1"/>
</dbReference>
<dbReference type="Proteomes" id="UP000001038">
    <property type="component" value="Chromosome 21"/>
</dbReference>
<dbReference type="InterPro" id="IPR016186">
    <property type="entry name" value="C-type_lectin-like/link_sf"/>
</dbReference>
<reference evidence="2" key="2">
    <citation type="submission" date="2025-08" db="UniProtKB">
        <authorList>
            <consortium name="Ensembl"/>
        </authorList>
    </citation>
    <scope>IDENTIFICATION</scope>
    <source>
        <strain evidence="2">Hd-rR</strain>
    </source>
</reference>